<dbReference type="GO" id="GO:0070180">
    <property type="term" value="F:large ribosomal subunit rRNA binding"/>
    <property type="evidence" value="ECO:0007669"/>
    <property type="project" value="UniProtKB-UniRule"/>
</dbReference>
<evidence type="ECO:0000256" key="2">
    <source>
        <dbReference type="ARBA" id="ARBA00022980"/>
    </source>
</evidence>
<dbReference type="CDD" id="cd05797">
    <property type="entry name" value="Ribosomal_L10"/>
    <property type="match status" value="1"/>
</dbReference>
<evidence type="ECO:0000256" key="4">
    <source>
        <dbReference type="ARBA" id="ARBA00035202"/>
    </source>
</evidence>
<dbReference type="GO" id="GO:0015934">
    <property type="term" value="C:large ribosomal subunit"/>
    <property type="evidence" value="ECO:0007669"/>
    <property type="project" value="InterPro"/>
</dbReference>
<keyword evidence="7" id="KW-1185">Reference proteome</keyword>
<gene>
    <name evidence="5" type="primary">rplJ</name>
    <name evidence="5" type="synonym">rpl10</name>
    <name evidence="6" type="ORF">BC008_44170</name>
</gene>
<reference evidence="6 7" key="1">
    <citation type="journal article" date="2015" name="Genome Announc.">
        <title>Draft Genome of the Euendolithic (true boring) Cyanobacterium Mastigocoleus testarum strain BC008.</title>
        <authorList>
            <person name="Guida B.S."/>
            <person name="Garcia-Pichel F."/>
        </authorList>
    </citation>
    <scope>NUCLEOTIDE SEQUENCE [LARGE SCALE GENOMIC DNA]</scope>
    <source>
        <strain evidence="6 7">BC008</strain>
    </source>
</reference>
<keyword evidence="2 5" id="KW-0689">Ribosomal protein</keyword>
<evidence type="ECO:0000256" key="3">
    <source>
        <dbReference type="ARBA" id="ARBA00023274"/>
    </source>
</evidence>
<dbReference type="InterPro" id="IPR001790">
    <property type="entry name" value="Ribosomal_uL10"/>
</dbReference>
<keyword evidence="3 5" id="KW-0687">Ribonucleoprotein</keyword>
<dbReference type="AlphaFoldDB" id="A0A0V7ZSZ9"/>
<comment type="similarity">
    <text evidence="1 5">Belongs to the universal ribosomal protein uL10 family.</text>
</comment>
<accession>A0A0V7ZSZ9</accession>
<dbReference type="GO" id="GO:0003735">
    <property type="term" value="F:structural constituent of ribosome"/>
    <property type="evidence" value="ECO:0007669"/>
    <property type="project" value="InterPro"/>
</dbReference>
<sequence>MGKTLEEKKAIVADLKEVLDESSLALIVDYQGLSVAQISDLRNRMRSSGTICKKAKNTLMRLAVKDDERWQPMTDFLQDSSVFLLVKEEMKEAIKAYEDFQKATKKTELRGGVLDGQALNQDDIKALKELPSKQELMARLAGGIKAVSTKLAVGINAVPTKLAVGINEVPSSLVRAVKAVSEKEGSQESES</sequence>
<dbReference type="PROSITE" id="PS01109">
    <property type="entry name" value="RIBOSOMAL_L10"/>
    <property type="match status" value="1"/>
</dbReference>
<comment type="function">
    <text evidence="5">Forms part of the ribosomal stalk, playing a central role in the interaction of the ribosome with GTP-bound translation factors.</text>
</comment>
<dbReference type="InterPro" id="IPR022973">
    <property type="entry name" value="Ribosomal_uL10_bac"/>
</dbReference>
<dbReference type="OrthoDB" id="9808307at2"/>
<dbReference type="Gene3D" id="3.30.70.1730">
    <property type="match status" value="1"/>
</dbReference>
<dbReference type="RefSeq" id="WP_027841812.1">
    <property type="nucleotide sequence ID" value="NZ_LMTZ01000085.1"/>
</dbReference>
<evidence type="ECO:0000256" key="5">
    <source>
        <dbReference type="HAMAP-Rule" id="MF_00362"/>
    </source>
</evidence>
<dbReference type="PANTHER" id="PTHR11560">
    <property type="entry name" value="39S RIBOSOMAL PROTEIN L10, MITOCHONDRIAL"/>
    <property type="match status" value="1"/>
</dbReference>
<dbReference type="Pfam" id="PF00466">
    <property type="entry name" value="Ribosomal_L10"/>
    <property type="match status" value="1"/>
</dbReference>
<dbReference type="InterPro" id="IPR043141">
    <property type="entry name" value="Ribosomal_uL10-like_sf"/>
</dbReference>
<organism evidence="6 7">
    <name type="scientific">Mastigocoleus testarum BC008</name>
    <dbReference type="NCBI Taxonomy" id="371196"/>
    <lineage>
        <taxon>Bacteria</taxon>
        <taxon>Bacillati</taxon>
        <taxon>Cyanobacteriota</taxon>
        <taxon>Cyanophyceae</taxon>
        <taxon>Nostocales</taxon>
        <taxon>Hapalosiphonaceae</taxon>
        <taxon>Mastigocoleus</taxon>
    </lineage>
</organism>
<proteinExistence type="inferred from homology"/>
<comment type="subunit">
    <text evidence="5">Part of the ribosomal stalk of the 50S ribosomal subunit. The N-terminus interacts with L11 and the large rRNA to form the base of the stalk. The C-terminus forms an elongated spine to which L12 dimers bind in a sequential fashion forming a multimeric L10(L12)X complex.</text>
</comment>
<evidence type="ECO:0000313" key="6">
    <source>
        <dbReference type="EMBL" id="KST67747.1"/>
    </source>
</evidence>
<keyword evidence="5" id="KW-0699">rRNA-binding</keyword>
<dbReference type="InterPro" id="IPR047865">
    <property type="entry name" value="Ribosomal_uL10_bac_type"/>
</dbReference>
<dbReference type="Gene3D" id="6.10.250.290">
    <property type="match status" value="1"/>
</dbReference>
<dbReference type="Proteomes" id="UP000053372">
    <property type="component" value="Unassembled WGS sequence"/>
</dbReference>
<evidence type="ECO:0000313" key="7">
    <source>
        <dbReference type="Proteomes" id="UP000053372"/>
    </source>
</evidence>
<dbReference type="HAMAP" id="MF_00362">
    <property type="entry name" value="Ribosomal_uL10"/>
    <property type="match status" value="1"/>
</dbReference>
<dbReference type="NCBIfam" id="NF000955">
    <property type="entry name" value="PRK00099.1-1"/>
    <property type="match status" value="1"/>
</dbReference>
<keyword evidence="5" id="KW-0694">RNA-binding</keyword>
<dbReference type="GO" id="GO:0006412">
    <property type="term" value="P:translation"/>
    <property type="evidence" value="ECO:0007669"/>
    <property type="project" value="UniProtKB-UniRule"/>
</dbReference>
<comment type="caution">
    <text evidence="6">The sequence shown here is derived from an EMBL/GenBank/DDBJ whole genome shotgun (WGS) entry which is preliminary data.</text>
</comment>
<evidence type="ECO:0000256" key="1">
    <source>
        <dbReference type="ARBA" id="ARBA00008889"/>
    </source>
</evidence>
<name>A0A0V7ZSZ9_9CYAN</name>
<protein>
    <recommendedName>
        <fullName evidence="4 5">Large ribosomal subunit protein uL10</fullName>
    </recommendedName>
</protein>
<dbReference type="EMBL" id="LMTZ01000085">
    <property type="protein sequence ID" value="KST67747.1"/>
    <property type="molecule type" value="Genomic_DNA"/>
</dbReference>
<dbReference type="InterPro" id="IPR002363">
    <property type="entry name" value="Ribosomal_uL10_CS_bac"/>
</dbReference>
<dbReference type="SUPFAM" id="SSF160369">
    <property type="entry name" value="Ribosomal protein L10-like"/>
    <property type="match status" value="1"/>
</dbReference>